<dbReference type="InterPro" id="IPR002711">
    <property type="entry name" value="HNH"/>
</dbReference>
<organism evidence="2">
    <name type="scientific">Siphoviridae sp. ctu1o13</name>
    <dbReference type="NCBI Taxonomy" id="2825711"/>
    <lineage>
        <taxon>Viruses</taxon>
        <taxon>Duplodnaviria</taxon>
        <taxon>Heunggongvirae</taxon>
        <taxon>Uroviricota</taxon>
        <taxon>Caudoviricetes</taxon>
    </lineage>
</organism>
<sequence length="105" mass="11946">MHKMTKATAIPQSVKVVVWARDNHQCVICGSPAGAPVAHVVRRSQGGKGIEQNIVTLCPLCHRLYDEGPLRDRERIYVRLVTHMKAFYPDWNREDMIYRKGAISC</sequence>
<protein>
    <submittedName>
        <fullName evidence="2">Restriction endonuclease</fullName>
    </submittedName>
</protein>
<keyword evidence="2" id="KW-0255">Endonuclease</keyword>
<dbReference type="EMBL" id="BK016170">
    <property type="protein sequence ID" value="DAF99647.1"/>
    <property type="molecule type" value="Genomic_DNA"/>
</dbReference>
<evidence type="ECO:0000313" key="2">
    <source>
        <dbReference type="EMBL" id="DAF99647.1"/>
    </source>
</evidence>
<dbReference type="SMART" id="SM00507">
    <property type="entry name" value="HNHc"/>
    <property type="match status" value="1"/>
</dbReference>
<reference evidence="2" key="1">
    <citation type="journal article" date="2021" name="Proc. Natl. Acad. Sci. U.S.A.">
        <title>A Catalog of Tens of Thousands of Viruses from Human Metagenomes Reveals Hidden Associations with Chronic Diseases.</title>
        <authorList>
            <person name="Tisza M.J."/>
            <person name="Buck C.B."/>
        </authorList>
    </citation>
    <scope>NUCLEOTIDE SEQUENCE</scope>
    <source>
        <strain evidence="2">Ctu1o13</strain>
    </source>
</reference>
<feature type="domain" description="HNH nuclease" evidence="1">
    <location>
        <begin position="13"/>
        <end position="63"/>
    </location>
</feature>
<dbReference type="GO" id="GO:0008270">
    <property type="term" value="F:zinc ion binding"/>
    <property type="evidence" value="ECO:0007669"/>
    <property type="project" value="InterPro"/>
</dbReference>
<evidence type="ECO:0000259" key="1">
    <source>
        <dbReference type="SMART" id="SM00507"/>
    </source>
</evidence>
<dbReference type="CDD" id="cd00085">
    <property type="entry name" value="HNHc"/>
    <property type="match status" value="1"/>
</dbReference>
<dbReference type="InterPro" id="IPR003615">
    <property type="entry name" value="HNH_nuc"/>
</dbReference>
<dbReference type="GO" id="GO:0003676">
    <property type="term" value="F:nucleic acid binding"/>
    <property type="evidence" value="ECO:0007669"/>
    <property type="project" value="InterPro"/>
</dbReference>
<keyword evidence="2" id="KW-0378">Hydrolase</keyword>
<dbReference type="Pfam" id="PF01844">
    <property type="entry name" value="HNH"/>
    <property type="match status" value="1"/>
</dbReference>
<dbReference type="Gene3D" id="1.10.30.50">
    <property type="match status" value="1"/>
</dbReference>
<dbReference type="GO" id="GO:0004519">
    <property type="term" value="F:endonuclease activity"/>
    <property type="evidence" value="ECO:0007669"/>
    <property type="project" value="UniProtKB-KW"/>
</dbReference>
<name>A0A8S5UYS8_9CAUD</name>
<proteinExistence type="predicted"/>
<accession>A0A8S5UYS8</accession>
<keyword evidence="2" id="KW-0540">Nuclease</keyword>